<reference evidence="1" key="1">
    <citation type="submission" date="2014-09" db="EMBL/GenBank/DDBJ databases">
        <authorList>
            <person name="Magalhaes I.L.F."/>
            <person name="Oliveira U."/>
            <person name="Santos F.R."/>
            <person name="Vidigal T.H.D.A."/>
            <person name="Brescovit A.D."/>
            <person name="Santos A.J."/>
        </authorList>
    </citation>
    <scope>NUCLEOTIDE SEQUENCE</scope>
    <source>
        <tissue evidence="1">Shoot tissue taken approximately 20 cm above the soil surface</tissue>
    </source>
</reference>
<reference evidence="1" key="2">
    <citation type="journal article" date="2015" name="Data Brief">
        <title>Shoot transcriptome of the giant reed, Arundo donax.</title>
        <authorList>
            <person name="Barrero R.A."/>
            <person name="Guerrero F.D."/>
            <person name="Moolhuijzen P."/>
            <person name="Goolsby J.A."/>
            <person name="Tidwell J."/>
            <person name="Bellgard S.E."/>
            <person name="Bellgard M.I."/>
        </authorList>
    </citation>
    <scope>NUCLEOTIDE SEQUENCE</scope>
    <source>
        <tissue evidence="1">Shoot tissue taken approximately 20 cm above the soil surface</tissue>
    </source>
</reference>
<name>A0A0A8Y6E2_ARUDO</name>
<protein>
    <submittedName>
        <fullName evidence="1">Uncharacterized protein</fullName>
    </submittedName>
</protein>
<organism evidence="1">
    <name type="scientific">Arundo donax</name>
    <name type="common">Giant reed</name>
    <name type="synonym">Donax arundinaceus</name>
    <dbReference type="NCBI Taxonomy" id="35708"/>
    <lineage>
        <taxon>Eukaryota</taxon>
        <taxon>Viridiplantae</taxon>
        <taxon>Streptophyta</taxon>
        <taxon>Embryophyta</taxon>
        <taxon>Tracheophyta</taxon>
        <taxon>Spermatophyta</taxon>
        <taxon>Magnoliopsida</taxon>
        <taxon>Liliopsida</taxon>
        <taxon>Poales</taxon>
        <taxon>Poaceae</taxon>
        <taxon>PACMAD clade</taxon>
        <taxon>Arundinoideae</taxon>
        <taxon>Arundineae</taxon>
        <taxon>Arundo</taxon>
    </lineage>
</organism>
<sequence>MSTGGCRGGRTVTVMAGAAFPPL</sequence>
<dbReference type="AlphaFoldDB" id="A0A0A8Y6E2"/>
<dbReference type="EMBL" id="GBRH01277260">
    <property type="protein sequence ID" value="JAD20635.1"/>
    <property type="molecule type" value="Transcribed_RNA"/>
</dbReference>
<accession>A0A0A8Y6E2</accession>
<proteinExistence type="predicted"/>
<evidence type="ECO:0000313" key="1">
    <source>
        <dbReference type="EMBL" id="JAD20635.1"/>
    </source>
</evidence>